<feature type="compositionally biased region" description="Pro residues" evidence="1">
    <location>
        <begin position="75"/>
        <end position="85"/>
    </location>
</feature>
<feature type="transmembrane region" description="Helical" evidence="2">
    <location>
        <begin position="114"/>
        <end position="134"/>
    </location>
</feature>
<evidence type="ECO:0000256" key="1">
    <source>
        <dbReference type="SAM" id="MobiDB-lite"/>
    </source>
</evidence>
<feature type="region of interest" description="Disordered" evidence="1">
    <location>
        <begin position="1"/>
        <end position="87"/>
    </location>
</feature>
<dbReference type="EMBL" id="JBHSQN010000015">
    <property type="protein sequence ID" value="MFC6013776.1"/>
    <property type="molecule type" value="Genomic_DNA"/>
</dbReference>
<dbReference type="RefSeq" id="WP_378608912.1">
    <property type="nucleotide sequence ID" value="NZ_JBHSQN010000015.1"/>
</dbReference>
<evidence type="ECO:0008006" key="5">
    <source>
        <dbReference type="Google" id="ProtNLM"/>
    </source>
</evidence>
<comment type="caution">
    <text evidence="3">The sequence shown here is derived from an EMBL/GenBank/DDBJ whole genome shotgun (WGS) entry which is preliminary data.</text>
</comment>
<evidence type="ECO:0000313" key="4">
    <source>
        <dbReference type="Proteomes" id="UP001596223"/>
    </source>
</evidence>
<gene>
    <name evidence="3" type="ORF">ACFP3H_22210</name>
</gene>
<keyword evidence="2" id="KW-0812">Transmembrane</keyword>
<evidence type="ECO:0000313" key="3">
    <source>
        <dbReference type="EMBL" id="MFC6013776.1"/>
    </source>
</evidence>
<protein>
    <recommendedName>
        <fullName evidence="5">DUF4190 domain-containing protein</fullName>
    </recommendedName>
</protein>
<reference evidence="4" key="1">
    <citation type="journal article" date="2019" name="Int. J. Syst. Evol. Microbiol.">
        <title>The Global Catalogue of Microorganisms (GCM) 10K type strain sequencing project: providing services to taxonomists for standard genome sequencing and annotation.</title>
        <authorList>
            <consortium name="The Broad Institute Genomics Platform"/>
            <consortium name="The Broad Institute Genome Sequencing Center for Infectious Disease"/>
            <person name="Wu L."/>
            <person name="Ma J."/>
        </authorList>
    </citation>
    <scope>NUCLEOTIDE SEQUENCE [LARGE SCALE GENOMIC DNA]</scope>
    <source>
        <strain evidence="4">CCUG 36956</strain>
    </source>
</reference>
<proteinExistence type="predicted"/>
<accession>A0ABW1JW97</accession>
<keyword evidence="2" id="KW-0472">Membrane</keyword>
<feature type="compositionally biased region" description="Pro residues" evidence="1">
    <location>
        <begin position="44"/>
        <end position="67"/>
    </location>
</feature>
<evidence type="ECO:0000256" key="2">
    <source>
        <dbReference type="SAM" id="Phobius"/>
    </source>
</evidence>
<name>A0ABW1JW97_9NOCA</name>
<organism evidence="3 4">
    <name type="scientific">Nocardia lasii</name>
    <dbReference type="NCBI Taxonomy" id="1616107"/>
    <lineage>
        <taxon>Bacteria</taxon>
        <taxon>Bacillati</taxon>
        <taxon>Actinomycetota</taxon>
        <taxon>Actinomycetes</taxon>
        <taxon>Mycobacteriales</taxon>
        <taxon>Nocardiaceae</taxon>
        <taxon>Nocardia</taxon>
    </lineage>
</organism>
<keyword evidence="2" id="KW-1133">Transmembrane helix</keyword>
<sequence>MTGPLDKPAQPADAPVAWDPPTQVEPLPDPRNFAPHPRESPRDLAPPQPVAPTQPYPAPQQPYPPAPQHYSPYQGYPPPAYPMPGQPMVSVTQHNGMGPHTIVVRRGVNHGLHLVLTLITCGLWLPIWAIAIVIDLMNNN</sequence>
<dbReference type="Proteomes" id="UP001596223">
    <property type="component" value="Unassembled WGS sequence"/>
</dbReference>
<keyword evidence="4" id="KW-1185">Reference proteome</keyword>